<gene>
    <name evidence="5" type="primary">rpsA2</name>
    <name evidence="5" type="ORF">HMPREF9372_3714</name>
</gene>
<dbReference type="InterPro" id="IPR050437">
    <property type="entry name" value="Ribos_protein_bS1-like"/>
</dbReference>
<name>F9DY33_9BACL</name>
<dbReference type="GO" id="GO:0005840">
    <property type="term" value="C:ribosome"/>
    <property type="evidence" value="ECO:0007669"/>
    <property type="project" value="UniProtKB-KW"/>
</dbReference>
<dbReference type="InterPro" id="IPR003029">
    <property type="entry name" value="S1_domain"/>
</dbReference>
<protein>
    <submittedName>
        <fullName evidence="5">Ribosomal protein S1</fullName>
    </submittedName>
</protein>
<dbReference type="AlphaFoldDB" id="F9DY33"/>
<proteinExistence type="inferred from homology"/>
<dbReference type="GO" id="GO:0006412">
    <property type="term" value="P:translation"/>
    <property type="evidence" value="ECO:0007669"/>
    <property type="project" value="TreeGrafter"/>
</dbReference>
<dbReference type="SUPFAM" id="SSF50249">
    <property type="entry name" value="Nucleic acid-binding proteins"/>
    <property type="match status" value="2"/>
</dbReference>
<sequence length="292" mass="32957">MKRDLISNKNKLLKWREYKMTENNLQVLIEGFDPSKVQVENEINNDWKKVYGAYQNNSILQASMTGIETLLDKPCAVVTLGNVRGFIPLEFTGAANLRQLRAMTGQSVAFKVLNYDREAEVFSGSRMAALEQMASITLKKIDVDDEIIAVVRSVSPSLVRADIGGIEVKLPLEEIKYGWIDDLTEEVKQGDHLKVKVLEIDKEEKKVVVSAKATQENPWLRSIGRYSSGNEYVGTVSGVREYGVFVNLEAGVDSLARHLKFQNVKRGDRVLVRVLETDAKKEQIRTRITRVL</sequence>
<feature type="domain" description="S1 motif" evidence="4">
    <location>
        <begin position="144"/>
        <end position="212"/>
    </location>
</feature>
<keyword evidence="3" id="KW-0687">Ribonucleoprotein</keyword>
<accession>F9DY33</accession>
<evidence type="ECO:0000259" key="4">
    <source>
        <dbReference type="PROSITE" id="PS50126"/>
    </source>
</evidence>
<dbReference type="GO" id="GO:0003729">
    <property type="term" value="F:mRNA binding"/>
    <property type="evidence" value="ECO:0007669"/>
    <property type="project" value="TreeGrafter"/>
</dbReference>
<keyword evidence="2 5" id="KW-0689">Ribosomal protein</keyword>
<dbReference type="Pfam" id="PF00575">
    <property type="entry name" value="S1"/>
    <property type="match status" value="1"/>
</dbReference>
<dbReference type="EMBL" id="AFPZ01000121">
    <property type="protein sequence ID" value="EGQ19318.1"/>
    <property type="molecule type" value="Genomic_DNA"/>
</dbReference>
<dbReference type="eggNOG" id="COG0539">
    <property type="taxonomic scope" value="Bacteria"/>
</dbReference>
<dbReference type="PANTHER" id="PTHR10724:SF7">
    <property type="entry name" value="SMALL RIBOSOMAL SUBUNIT PROTEIN BS1C"/>
    <property type="match status" value="1"/>
</dbReference>
<feature type="domain" description="S1 motif" evidence="4">
    <location>
        <begin position="229"/>
        <end position="289"/>
    </location>
</feature>
<evidence type="ECO:0000256" key="3">
    <source>
        <dbReference type="ARBA" id="ARBA00023274"/>
    </source>
</evidence>
<evidence type="ECO:0000313" key="5">
    <source>
        <dbReference type="EMBL" id="EGQ19318.1"/>
    </source>
</evidence>
<dbReference type="PANTHER" id="PTHR10724">
    <property type="entry name" value="30S RIBOSOMAL PROTEIN S1"/>
    <property type="match status" value="1"/>
</dbReference>
<dbReference type="PROSITE" id="PS50126">
    <property type="entry name" value="S1"/>
    <property type="match status" value="2"/>
</dbReference>
<comment type="caution">
    <text evidence="5">The sequence shown here is derived from an EMBL/GenBank/DDBJ whole genome shotgun (WGS) entry which is preliminary data.</text>
</comment>
<dbReference type="GO" id="GO:1990904">
    <property type="term" value="C:ribonucleoprotein complex"/>
    <property type="evidence" value="ECO:0007669"/>
    <property type="project" value="UniProtKB-KW"/>
</dbReference>
<dbReference type="HOGENOM" id="CLU_083018_0_0_9"/>
<reference evidence="5 6" key="1">
    <citation type="submission" date="2011-04" db="EMBL/GenBank/DDBJ databases">
        <authorList>
            <person name="Muzny D."/>
            <person name="Qin X."/>
            <person name="Deng J."/>
            <person name="Jiang H."/>
            <person name="Liu Y."/>
            <person name="Qu J."/>
            <person name="Song X.-Z."/>
            <person name="Zhang L."/>
            <person name="Thornton R."/>
            <person name="Coyle M."/>
            <person name="Francisco L."/>
            <person name="Jackson L."/>
            <person name="Javaid M."/>
            <person name="Korchina V."/>
            <person name="Kovar C."/>
            <person name="Mata R."/>
            <person name="Mathew T."/>
            <person name="Ngo R."/>
            <person name="Nguyen L."/>
            <person name="Nguyen N."/>
            <person name="Okwuonu G."/>
            <person name="Ongeri F."/>
            <person name="Pham C."/>
            <person name="Simmons D."/>
            <person name="Wilczek-Boney K."/>
            <person name="Hale W."/>
            <person name="Jakkamsetti A."/>
            <person name="Pham P."/>
            <person name="Ruth R."/>
            <person name="San Lucas F."/>
            <person name="Warren J."/>
            <person name="Zhang J."/>
            <person name="Zhao Z."/>
            <person name="Zhou C."/>
            <person name="Zhu D."/>
            <person name="Lee S."/>
            <person name="Bess C."/>
            <person name="Blankenburg K."/>
            <person name="Forbes L."/>
            <person name="Fu Q."/>
            <person name="Gubbala S."/>
            <person name="Hirani K."/>
            <person name="Jayaseelan J.C."/>
            <person name="Lara F."/>
            <person name="Munidasa M."/>
            <person name="Palculict T."/>
            <person name="Patil S."/>
            <person name="Pu L.-L."/>
            <person name="Saada N."/>
            <person name="Tang L."/>
            <person name="Weissenberger G."/>
            <person name="Zhu Y."/>
            <person name="Hemphill L."/>
            <person name="Shang Y."/>
            <person name="Youmans B."/>
            <person name="Ayvaz T."/>
            <person name="Ross M."/>
            <person name="Santibanez J."/>
            <person name="Aqrawi P."/>
            <person name="Gross S."/>
            <person name="Joshi V."/>
            <person name="Fowler G."/>
            <person name="Nazareth L."/>
            <person name="Reid J."/>
            <person name="Worley K."/>
            <person name="Petrosino J."/>
            <person name="Highlander S."/>
            <person name="Gibbs R."/>
        </authorList>
    </citation>
    <scope>NUCLEOTIDE SEQUENCE [LARGE SCALE GENOMIC DNA]</scope>
    <source>
        <strain evidence="5 6">2681</strain>
    </source>
</reference>
<evidence type="ECO:0000313" key="6">
    <source>
        <dbReference type="Proteomes" id="UP000005316"/>
    </source>
</evidence>
<comment type="similarity">
    <text evidence="1">Belongs to the bacterial ribosomal protein bS1 family.</text>
</comment>
<evidence type="ECO:0000256" key="1">
    <source>
        <dbReference type="ARBA" id="ARBA00006767"/>
    </source>
</evidence>
<dbReference type="SMART" id="SM00316">
    <property type="entry name" value="S1"/>
    <property type="match status" value="2"/>
</dbReference>
<dbReference type="GO" id="GO:0003735">
    <property type="term" value="F:structural constituent of ribosome"/>
    <property type="evidence" value="ECO:0007669"/>
    <property type="project" value="TreeGrafter"/>
</dbReference>
<organism evidence="5 6">
    <name type="scientific">Sporosarcina newyorkensis 2681</name>
    <dbReference type="NCBI Taxonomy" id="1027292"/>
    <lineage>
        <taxon>Bacteria</taxon>
        <taxon>Bacillati</taxon>
        <taxon>Bacillota</taxon>
        <taxon>Bacilli</taxon>
        <taxon>Bacillales</taxon>
        <taxon>Caryophanaceae</taxon>
        <taxon>Sporosarcina</taxon>
    </lineage>
</organism>
<dbReference type="InterPro" id="IPR012340">
    <property type="entry name" value="NA-bd_OB-fold"/>
</dbReference>
<dbReference type="Proteomes" id="UP000005316">
    <property type="component" value="Unassembled WGS sequence"/>
</dbReference>
<dbReference type="Gene3D" id="2.40.50.140">
    <property type="entry name" value="Nucleic acid-binding proteins"/>
    <property type="match status" value="2"/>
</dbReference>
<evidence type="ECO:0000256" key="2">
    <source>
        <dbReference type="ARBA" id="ARBA00022980"/>
    </source>
</evidence>